<dbReference type="EMBL" id="JBHUFZ010000008">
    <property type="protein sequence ID" value="MFD1889190.1"/>
    <property type="molecule type" value="Genomic_DNA"/>
</dbReference>
<dbReference type="InterPro" id="IPR013113">
    <property type="entry name" value="SIP_FAD-bd"/>
</dbReference>
<protein>
    <submittedName>
        <fullName evidence="2">Siderophore-interacting protein</fullName>
    </submittedName>
</protein>
<reference evidence="3" key="1">
    <citation type="journal article" date="2019" name="Int. J. Syst. Evol. Microbiol.">
        <title>The Global Catalogue of Microorganisms (GCM) 10K type strain sequencing project: providing services to taxonomists for standard genome sequencing and annotation.</title>
        <authorList>
            <consortium name="The Broad Institute Genomics Platform"/>
            <consortium name="The Broad Institute Genome Sequencing Center for Infectious Disease"/>
            <person name="Wu L."/>
            <person name="Ma J."/>
        </authorList>
    </citation>
    <scope>NUCLEOTIDE SEQUENCE [LARGE SCALE GENOMIC DNA]</scope>
    <source>
        <strain evidence="3">CAIM 431</strain>
    </source>
</reference>
<dbReference type="InterPro" id="IPR017938">
    <property type="entry name" value="Riboflavin_synthase-like_b-brl"/>
</dbReference>
<dbReference type="Gene3D" id="2.40.30.10">
    <property type="entry name" value="Translation factors"/>
    <property type="match status" value="1"/>
</dbReference>
<sequence length="279" mass="30624">MTSPAGRPHRPVRTAVVIGSERLSRDMVRVHLEGEDVATIGALETTDSYIKIIFPPRGADYAWPFDPEQVRLTLPREQWPVTRTYTIRSHDPRAGRMSIDFVIHGDDGLAGPWALRARPGDVMAFRGPGGGWAPPSTGHLLLAGDEAAAPAIAAALDALPHGVRASVFVEVADESTHLPLRLLPGIDVTWVHRDEIGEAHGVALSRAVREAGLPAGEVHAFIHGNADMIKQLRAWLFVEHRVPRENVSISGYWRTGQDEDAWQATKRDFVASMEAEQDR</sequence>
<name>A0ABW4RT27_9ACTN</name>
<dbReference type="Gene3D" id="3.40.50.80">
    <property type="entry name" value="Nucleotide-binding domain of ferredoxin-NADP reductase (FNR) module"/>
    <property type="match status" value="1"/>
</dbReference>
<feature type="domain" description="FAD-binding FR-type" evidence="1">
    <location>
        <begin position="10"/>
        <end position="135"/>
    </location>
</feature>
<dbReference type="CDD" id="cd06193">
    <property type="entry name" value="siderophore_interacting"/>
    <property type="match status" value="1"/>
</dbReference>
<keyword evidence="3" id="KW-1185">Reference proteome</keyword>
<comment type="caution">
    <text evidence="2">The sequence shown here is derived from an EMBL/GenBank/DDBJ whole genome shotgun (WGS) entry which is preliminary data.</text>
</comment>
<dbReference type="InterPro" id="IPR039261">
    <property type="entry name" value="FNR_nucleotide-bd"/>
</dbReference>
<accession>A0ABW4RT27</accession>
<dbReference type="Pfam" id="PF04954">
    <property type="entry name" value="SIP"/>
    <property type="match status" value="1"/>
</dbReference>
<proteinExistence type="predicted"/>
<dbReference type="RefSeq" id="WP_343872173.1">
    <property type="nucleotide sequence ID" value="NZ_BAAAIX010000007.1"/>
</dbReference>
<evidence type="ECO:0000313" key="2">
    <source>
        <dbReference type="EMBL" id="MFD1889190.1"/>
    </source>
</evidence>
<organism evidence="2 3">
    <name type="scientific">Luteococcus peritonei</name>
    <dbReference type="NCBI Taxonomy" id="88874"/>
    <lineage>
        <taxon>Bacteria</taxon>
        <taxon>Bacillati</taxon>
        <taxon>Actinomycetota</taxon>
        <taxon>Actinomycetes</taxon>
        <taxon>Propionibacteriales</taxon>
        <taxon>Propionibacteriaceae</taxon>
        <taxon>Luteococcus</taxon>
    </lineage>
</organism>
<evidence type="ECO:0000313" key="3">
    <source>
        <dbReference type="Proteomes" id="UP001597326"/>
    </source>
</evidence>
<dbReference type="PANTHER" id="PTHR30157:SF0">
    <property type="entry name" value="NADPH-DEPENDENT FERRIC-CHELATE REDUCTASE"/>
    <property type="match status" value="1"/>
</dbReference>
<dbReference type="InterPro" id="IPR017927">
    <property type="entry name" value="FAD-bd_FR_type"/>
</dbReference>
<dbReference type="InterPro" id="IPR039374">
    <property type="entry name" value="SIP_fam"/>
</dbReference>
<dbReference type="InterPro" id="IPR007037">
    <property type="entry name" value="SIP_rossman_dom"/>
</dbReference>
<dbReference type="PROSITE" id="PS51384">
    <property type="entry name" value="FAD_FR"/>
    <property type="match status" value="1"/>
</dbReference>
<gene>
    <name evidence="2" type="ORF">ACFSCS_03185</name>
</gene>
<dbReference type="PANTHER" id="PTHR30157">
    <property type="entry name" value="FERRIC REDUCTASE, NADPH-DEPENDENT"/>
    <property type="match status" value="1"/>
</dbReference>
<dbReference type="Pfam" id="PF08021">
    <property type="entry name" value="FAD_binding_9"/>
    <property type="match status" value="1"/>
</dbReference>
<dbReference type="Proteomes" id="UP001597326">
    <property type="component" value="Unassembled WGS sequence"/>
</dbReference>
<dbReference type="SUPFAM" id="SSF63380">
    <property type="entry name" value="Riboflavin synthase domain-like"/>
    <property type="match status" value="1"/>
</dbReference>
<evidence type="ECO:0000259" key="1">
    <source>
        <dbReference type="PROSITE" id="PS51384"/>
    </source>
</evidence>